<reference evidence="3" key="1">
    <citation type="submission" date="2019-09" db="EMBL/GenBank/DDBJ databases">
        <title>Draft genome information of white flower Hibiscus syriacus.</title>
        <authorList>
            <person name="Kim Y.-M."/>
        </authorList>
    </citation>
    <scope>NUCLEOTIDE SEQUENCE [LARGE SCALE GENOMIC DNA]</scope>
    <source>
        <strain evidence="3">YM2019G1</strain>
    </source>
</reference>
<dbReference type="SUPFAM" id="SSF82704">
    <property type="entry name" value="AlbA-like"/>
    <property type="match status" value="1"/>
</dbReference>
<feature type="compositionally biased region" description="Gly residues" evidence="1">
    <location>
        <begin position="274"/>
        <end position="298"/>
    </location>
</feature>
<dbReference type="EMBL" id="VEPZ02001037">
    <property type="protein sequence ID" value="KAE8699547.1"/>
    <property type="molecule type" value="Genomic_DNA"/>
</dbReference>
<dbReference type="GO" id="GO:0003676">
    <property type="term" value="F:nucleic acid binding"/>
    <property type="evidence" value="ECO:0007669"/>
    <property type="project" value="InterPro"/>
</dbReference>
<comment type="caution">
    <text evidence="3">The sequence shown here is derived from an EMBL/GenBank/DDBJ whole genome shotgun (WGS) entry which is preliminary data.</text>
</comment>
<dbReference type="InterPro" id="IPR036882">
    <property type="entry name" value="Alba-like_dom_sf"/>
</dbReference>
<evidence type="ECO:0000256" key="1">
    <source>
        <dbReference type="SAM" id="MobiDB-lite"/>
    </source>
</evidence>
<accession>A0A6A3A6Z7</accession>
<name>A0A6A3A6Z7_HIBSY</name>
<dbReference type="InterPro" id="IPR002775">
    <property type="entry name" value="DNA/RNA-bd_Alba-like"/>
</dbReference>
<dbReference type="Proteomes" id="UP000436088">
    <property type="component" value="Unassembled WGS sequence"/>
</dbReference>
<feature type="domain" description="DNA/RNA-binding protein Alba-like" evidence="2">
    <location>
        <begin position="123"/>
        <end position="151"/>
    </location>
</feature>
<dbReference type="Gene3D" id="3.30.110.20">
    <property type="entry name" value="Alba-like domain"/>
    <property type="match status" value="1"/>
</dbReference>
<dbReference type="AlphaFoldDB" id="A0A6A3A6Z7"/>
<gene>
    <name evidence="3" type="ORF">F3Y22_tig00110577pilonHSYRG00184</name>
</gene>
<proteinExistence type="predicted"/>
<feature type="region of interest" description="Disordered" evidence="1">
    <location>
        <begin position="266"/>
        <end position="298"/>
    </location>
</feature>
<organism evidence="3 4">
    <name type="scientific">Hibiscus syriacus</name>
    <name type="common">Rose of Sharon</name>
    <dbReference type="NCBI Taxonomy" id="106335"/>
    <lineage>
        <taxon>Eukaryota</taxon>
        <taxon>Viridiplantae</taxon>
        <taxon>Streptophyta</taxon>
        <taxon>Embryophyta</taxon>
        <taxon>Tracheophyta</taxon>
        <taxon>Spermatophyta</taxon>
        <taxon>Magnoliopsida</taxon>
        <taxon>eudicotyledons</taxon>
        <taxon>Gunneridae</taxon>
        <taxon>Pentapetalae</taxon>
        <taxon>rosids</taxon>
        <taxon>malvids</taxon>
        <taxon>Malvales</taxon>
        <taxon>Malvaceae</taxon>
        <taxon>Malvoideae</taxon>
        <taxon>Hibiscus</taxon>
    </lineage>
</organism>
<sequence>MIPVVPNGLEAFMMVRWLYSHLGRLLEPVKGMEFGESPSYVLVDLESSGIEIFEHKEDGHAADLDTSIKGKTKEDGGTILRPEWQINMVRFIGGLVDMEDSWRVPQLPSLVNKFRKEYCLVLDKHAKEIVLKAMGQAISKTVAIAEILKCRDDSLGLNGICHLVNQRAKQKLFRQQQPPKQARVPYNAVNEGVGVEAEGEGGVEAGVDTQTMEIIKIMVDTRTGAEVLGKEEVGVIVLKSHFIHAKQESVHQWMSFVLKLRTSVSSGGYERGRGGGGGKGNSRGRGKTGGGRSRGGGY</sequence>
<evidence type="ECO:0000259" key="2">
    <source>
        <dbReference type="Pfam" id="PF01918"/>
    </source>
</evidence>
<evidence type="ECO:0000313" key="4">
    <source>
        <dbReference type="Proteomes" id="UP000436088"/>
    </source>
</evidence>
<evidence type="ECO:0000313" key="3">
    <source>
        <dbReference type="EMBL" id="KAE8699547.1"/>
    </source>
</evidence>
<protein>
    <recommendedName>
        <fullName evidence="2">DNA/RNA-binding protein Alba-like domain-containing protein</fullName>
    </recommendedName>
</protein>
<keyword evidence="4" id="KW-1185">Reference proteome</keyword>
<dbReference type="Pfam" id="PF01918">
    <property type="entry name" value="Alba"/>
    <property type="match status" value="1"/>
</dbReference>